<keyword evidence="1" id="KW-0489">Methyltransferase</keyword>
<dbReference type="InterPro" id="IPR029063">
    <property type="entry name" value="SAM-dependent_MTases_sf"/>
</dbReference>
<keyword evidence="1" id="KW-0808">Transferase</keyword>
<dbReference type="GO" id="GO:0032259">
    <property type="term" value="P:methylation"/>
    <property type="evidence" value="ECO:0007669"/>
    <property type="project" value="UniProtKB-KW"/>
</dbReference>
<keyword evidence="2" id="KW-1185">Reference proteome</keyword>
<dbReference type="SUPFAM" id="SSF53335">
    <property type="entry name" value="S-adenosyl-L-methionine-dependent methyltransferases"/>
    <property type="match status" value="1"/>
</dbReference>
<evidence type="ECO:0000313" key="2">
    <source>
        <dbReference type="Proteomes" id="UP000601768"/>
    </source>
</evidence>
<dbReference type="CDD" id="cd02440">
    <property type="entry name" value="AdoMet_MTases"/>
    <property type="match status" value="1"/>
</dbReference>
<comment type="caution">
    <text evidence="1">The sequence shown here is derived from an EMBL/GenBank/DDBJ whole genome shotgun (WGS) entry which is preliminary data.</text>
</comment>
<accession>A0A8J6IW27</accession>
<dbReference type="GO" id="GO:0008168">
    <property type="term" value="F:methyltransferase activity"/>
    <property type="evidence" value="ECO:0007669"/>
    <property type="project" value="UniProtKB-KW"/>
</dbReference>
<dbReference type="Pfam" id="PF13489">
    <property type="entry name" value="Methyltransf_23"/>
    <property type="match status" value="1"/>
</dbReference>
<dbReference type="PANTHER" id="PTHR43861">
    <property type="entry name" value="TRANS-ACONITATE 2-METHYLTRANSFERASE-RELATED"/>
    <property type="match status" value="1"/>
</dbReference>
<protein>
    <submittedName>
        <fullName evidence="1">Class I SAM-dependent methyltransferase</fullName>
    </submittedName>
</protein>
<name>A0A8J6IW27_9ALTE</name>
<dbReference type="Gene3D" id="3.40.50.150">
    <property type="entry name" value="Vaccinia Virus protein VP39"/>
    <property type="match status" value="1"/>
</dbReference>
<sequence length="200" mass="22294">MTPEQIAQAYDQITHLWTRSGFNLNNGIGAHQQAISLCQNKGMALDIGCGCTGRFIRLLQQNGFEVEGVDLSLKMLEIARKSMPDVTFHQQDICTWKSSGTYDFISAWDCLWHVPLDQQASVIAKLLGWLNKGGVMIFSFGALEHASEHTDASMGPELYYATLGKQRTFEVIEQADCKVAYFESDQAPELHSFVIAQKVS</sequence>
<reference evidence="1" key="1">
    <citation type="journal article" date="2018" name="Int. J. Syst. Evol. Microbiol.">
        <title>Neptunicella marina gen. nov., sp. nov., isolated from surface seawater.</title>
        <authorList>
            <person name="Liu X."/>
            <person name="Lai Q."/>
            <person name="Du Y."/>
            <person name="Zhang X."/>
            <person name="Liu Z."/>
            <person name="Sun F."/>
            <person name="Shao Z."/>
        </authorList>
    </citation>
    <scope>NUCLEOTIDE SEQUENCE</scope>
    <source>
        <strain evidence="1">S27-2</strain>
    </source>
</reference>
<gene>
    <name evidence="1" type="ORF">H8B19_15790</name>
</gene>
<organism evidence="1 2">
    <name type="scientific">Neptunicella marina</name>
    <dbReference type="NCBI Taxonomy" id="2125989"/>
    <lineage>
        <taxon>Bacteria</taxon>
        <taxon>Pseudomonadati</taxon>
        <taxon>Pseudomonadota</taxon>
        <taxon>Gammaproteobacteria</taxon>
        <taxon>Alteromonadales</taxon>
        <taxon>Alteromonadaceae</taxon>
        <taxon>Neptunicella</taxon>
    </lineage>
</organism>
<evidence type="ECO:0000313" key="1">
    <source>
        <dbReference type="EMBL" id="MBC3767339.1"/>
    </source>
</evidence>
<proteinExistence type="predicted"/>
<dbReference type="Proteomes" id="UP000601768">
    <property type="component" value="Unassembled WGS sequence"/>
</dbReference>
<dbReference type="RefSeq" id="WP_186507859.1">
    <property type="nucleotide sequence ID" value="NZ_JACNEP010000016.1"/>
</dbReference>
<dbReference type="AlphaFoldDB" id="A0A8J6IW27"/>
<dbReference type="EMBL" id="JACNEP010000016">
    <property type="protein sequence ID" value="MBC3767339.1"/>
    <property type="molecule type" value="Genomic_DNA"/>
</dbReference>
<reference evidence="1" key="2">
    <citation type="submission" date="2020-08" db="EMBL/GenBank/DDBJ databases">
        <authorList>
            <person name="Lai Q."/>
        </authorList>
    </citation>
    <scope>NUCLEOTIDE SEQUENCE</scope>
    <source>
        <strain evidence="1">S27-2</strain>
    </source>
</reference>